<keyword evidence="1" id="KW-0175">Coiled coil</keyword>
<dbReference type="AlphaFoldDB" id="A0A1R2BGZ3"/>
<comment type="caution">
    <text evidence="2">The sequence shown here is derived from an EMBL/GenBank/DDBJ whole genome shotgun (WGS) entry which is preliminary data.</text>
</comment>
<dbReference type="OrthoDB" id="10546319at2759"/>
<dbReference type="Proteomes" id="UP000187209">
    <property type="component" value="Unassembled WGS sequence"/>
</dbReference>
<keyword evidence="3" id="KW-1185">Reference proteome</keyword>
<feature type="coiled-coil region" evidence="1">
    <location>
        <begin position="147"/>
        <end position="174"/>
    </location>
</feature>
<sequence length="236" mass="26679">MGCSSSTISHELPEKLNWTRPDFDELCSKGENSLKLLNELKHGVLSSWDRVCSKFTLPNVTPDLVYLAILTGFSIEGKGDFMAIDLHLAQTLPGYSKIQIKNPQLAELCFFWEEFCNDLLGAIPKIHSIQEDIIQTACVYHQVMTDRIKHHGENDNLEEEIEEAVQANLKILANGADFFHVILAKVIDWVEKLCNLFSNLDPDRVTKIHSFAKVCEGLTVYSILEKDHQGLLAIMH</sequence>
<accession>A0A1R2BGZ3</accession>
<organism evidence="2 3">
    <name type="scientific">Stentor coeruleus</name>
    <dbReference type="NCBI Taxonomy" id="5963"/>
    <lineage>
        <taxon>Eukaryota</taxon>
        <taxon>Sar</taxon>
        <taxon>Alveolata</taxon>
        <taxon>Ciliophora</taxon>
        <taxon>Postciliodesmatophora</taxon>
        <taxon>Heterotrichea</taxon>
        <taxon>Heterotrichida</taxon>
        <taxon>Stentoridae</taxon>
        <taxon>Stentor</taxon>
    </lineage>
</organism>
<dbReference type="EMBL" id="MPUH01000662">
    <property type="protein sequence ID" value="OMJ75905.1"/>
    <property type="molecule type" value="Genomic_DNA"/>
</dbReference>
<reference evidence="2 3" key="1">
    <citation type="submission" date="2016-11" db="EMBL/GenBank/DDBJ databases">
        <title>The macronuclear genome of Stentor coeruleus: a giant cell with tiny introns.</title>
        <authorList>
            <person name="Slabodnick M."/>
            <person name="Ruby J.G."/>
            <person name="Reiff S.B."/>
            <person name="Swart E.C."/>
            <person name="Gosai S."/>
            <person name="Prabakaran S."/>
            <person name="Witkowska E."/>
            <person name="Larue G.E."/>
            <person name="Fisher S."/>
            <person name="Freeman R.M."/>
            <person name="Gunawardena J."/>
            <person name="Chu W."/>
            <person name="Stover N.A."/>
            <person name="Gregory B.D."/>
            <person name="Nowacki M."/>
            <person name="Derisi J."/>
            <person name="Roy S.W."/>
            <person name="Marshall W.F."/>
            <person name="Sood P."/>
        </authorList>
    </citation>
    <scope>NUCLEOTIDE SEQUENCE [LARGE SCALE GENOMIC DNA]</scope>
    <source>
        <strain evidence="2">WM001</strain>
    </source>
</reference>
<evidence type="ECO:0000313" key="3">
    <source>
        <dbReference type="Proteomes" id="UP000187209"/>
    </source>
</evidence>
<gene>
    <name evidence="2" type="ORF">SteCoe_24845</name>
</gene>
<evidence type="ECO:0000256" key="1">
    <source>
        <dbReference type="SAM" id="Coils"/>
    </source>
</evidence>
<protein>
    <submittedName>
        <fullName evidence="2">Uncharacterized protein</fullName>
    </submittedName>
</protein>
<proteinExistence type="predicted"/>
<evidence type="ECO:0000313" key="2">
    <source>
        <dbReference type="EMBL" id="OMJ75905.1"/>
    </source>
</evidence>
<name>A0A1R2BGZ3_9CILI</name>